<evidence type="ECO:0000256" key="1">
    <source>
        <dbReference type="ARBA" id="ARBA00005446"/>
    </source>
</evidence>
<dbReference type="Proteomes" id="UP001170954">
    <property type="component" value="Unassembled WGS sequence"/>
</dbReference>
<protein>
    <recommendedName>
        <fullName evidence="7">DNA 3'-5' helicase</fullName>
        <ecNumber evidence="7">5.6.2.4</ecNumber>
    </recommendedName>
</protein>
<dbReference type="InterPro" id="IPR027417">
    <property type="entry name" value="P-loop_NTPase"/>
</dbReference>
<evidence type="ECO:0000256" key="5">
    <source>
        <dbReference type="ARBA" id="ARBA00023235"/>
    </source>
</evidence>
<comment type="similarity">
    <text evidence="1">Belongs to the helicase family. RecQ subfamily.</text>
</comment>
<sequence>MTFSEFYSNKTIEILTKQSAGKTNQIFVLLGQSELINKTTLLDNITDVETFHLNGNEDLFDKNWFTNVFTKLNSEKQFHLLSFAQFSYLIHYIDSSFFKDRVIIIQDNLRQLFPINRNEYLEESSDENIETRPEKIPIYQAEQIQIKDYFFYSVKTLNDDFTTINLFEETTKLIESDNSDFDNIDISSDQTALDFFLNSCILENNLQKNAIVKIYPKQPINSSIIKNVEKVNYVLNLFGGSLNLLKEEIIKEDYQVNQSTKDLLLKYWGEKAEFRGLKVYRNPDIGNQVSEISQGLIVETIIKEYENSKRNEKTRDLFLTAPTGAGKSLLFQLPAFYVSQSGDITIVISPLIALMKDQVNAIITDRNFDKVAYLNSELSLIDRERVIENCQSGEIDILYMSPELFMSYDIKHFIGERKLGLLVIDEAHLITTWGRDFRVDYWFLGNHVRKVRKYHNLSFPMVAVTATAIYGGANDMVFDSIDSLVMHNPHVFIGQVKRSDITFAVNNHDRFSANYESNKLAQTVDFIKKINEVGLKTLVYTPYTKHIRQIIDKLNNDNLEIATGYYGAMPAEQKEFSFRQFKSGQKKIMISTKAFGMGVDISDIELVYHHAPSGLLPDYVQEIGRVARKPEIKGFAALNYSSQDQRFTKALHGMSALRQYQIKEVLKKIHKAYIKNNKSRNLLLSVDDFGHIFENALDLDQKVLTALMMIEKDYLAKTRFNVIIARPKKLFVRVFARISDQHLSIYRAKYAETFAHISSLENGNNIIEIDLDKLWYQNFNDKSFPIVKRDFYTGYLFRNDGIEVIPQLKMSFERLDTFNNLYQSLQSLFANIQTIFANFEGSFFNQKELETELNKFLNDEVKAEKISKFILSSYSGRLIQPGVIEANAFLQQRREIDGYKYRIFNNQYLASFTALTNRLNNLFGNTDEYIVNRYVTNKESNSINYVRLGYFLEMLELGTFEIKGGENPMVFIRINDPLRIERDSNNNSYNNTLLSKTLERHHLSNQIFDHFFLRSFSNDERWDFVEDFFLGSDVDILLDKHKGGEANNLNIIEFLDNNSIPIKAEATELDEKNNIHIFHPNSESFYNSTNLLTIENEQGIRTMKISEWLVEDPVSFHTVFQKHKLKIDGKIFEILVSKLKANHFEHFRDSLGLNMRIDFKGYDKQVKASIPYTEKPVEFYKWWCDNKDQVTIKFQEKLILFDKVFMQKPNVLKAEHRKIINK</sequence>
<evidence type="ECO:0000256" key="6">
    <source>
        <dbReference type="ARBA" id="ARBA00034617"/>
    </source>
</evidence>
<keyword evidence="3" id="KW-0067">ATP-binding</keyword>
<dbReference type="PANTHER" id="PTHR13710:SF105">
    <property type="entry name" value="ATP-DEPENDENT DNA HELICASE Q1"/>
    <property type="match status" value="1"/>
</dbReference>
<evidence type="ECO:0000313" key="11">
    <source>
        <dbReference type="Proteomes" id="UP001170954"/>
    </source>
</evidence>
<reference evidence="10" key="1">
    <citation type="submission" date="2020-06" db="EMBL/GenBank/DDBJ databases">
        <authorList>
            <person name="Dong N."/>
        </authorList>
    </citation>
    <scope>NUCLEOTIDE SEQUENCE</scope>
    <source>
        <strain evidence="10">R1692</strain>
    </source>
</reference>
<dbReference type="CDD" id="cd17920">
    <property type="entry name" value="DEXHc_RecQ"/>
    <property type="match status" value="1"/>
</dbReference>
<keyword evidence="2" id="KW-0547">Nucleotide-binding</keyword>
<comment type="caution">
    <text evidence="10">The sequence shown here is derived from an EMBL/GenBank/DDBJ whole genome shotgun (WGS) entry which is preliminary data.</text>
</comment>
<evidence type="ECO:0000259" key="8">
    <source>
        <dbReference type="PROSITE" id="PS51192"/>
    </source>
</evidence>
<evidence type="ECO:0000256" key="4">
    <source>
        <dbReference type="ARBA" id="ARBA00023125"/>
    </source>
</evidence>
<organism evidence="10 11">
    <name type="scientific">Sphingobacterium hotanense</name>
    <dbReference type="NCBI Taxonomy" id="649196"/>
    <lineage>
        <taxon>Bacteria</taxon>
        <taxon>Pseudomonadati</taxon>
        <taxon>Bacteroidota</taxon>
        <taxon>Sphingobacteriia</taxon>
        <taxon>Sphingobacteriales</taxon>
        <taxon>Sphingobacteriaceae</taxon>
        <taxon>Sphingobacterium</taxon>
    </lineage>
</organism>
<dbReference type="InterPro" id="IPR011545">
    <property type="entry name" value="DEAD/DEAH_box_helicase_dom"/>
</dbReference>
<evidence type="ECO:0000313" key="10">
    <source>
        <dbReference type="EMBL" id="MDM1048164.1"/>
    </source>
</evidence>
<evidence type="ECO:0000259" key="9">
    <source>
        <dbReference type="PROSITE" id="PS51194"/>
    </source>
</evidence>
<dbReference type="GO" id="GO:0004386">
    <property type="term" value="F:helicase activity"/>
    <property type="evidence" value="ECO:0007669"/>
    <property type="project" value="UniProtKB-KW"/>
</dbReference>
<proteinExistence type="inferred from homology"/>
<dbReference type="Pfam" id="PF00271">
    <property type="entry name" value="Helicase_C"/>
    <property type="match status" value="1"/>
</dbReference>
<name>A0ABT7NLR7_9SPHI</name>
<keyword evidence="11" id="KW-1185">Reference proteome</keyword>
<accession>A0ABT7NLR7</accession>
<evidence type="ECO:0000256" key="2">
    <source>
        <dbReference type="ARBA" id="ARBA00022741"/>
    </source>
</evidence>
<dbReference type="SMART" id="SM00487">
    <property type="entry name" value="DEXDc"/>
    <property type="match status" value="1"/>
</dbReference>
<evidence type="ECO:0000256" key="3">
    <source>
        <dbReference type="ARBA" id="ARBA00022840"/>
    </source>
</evidence>
<gene>
    <name evidence="10" type="ORF">HX018_07945</name>
</gene>
<dbReference type="Gene3D" id="3.40.50.300">
    <property type="entry name" value="P-loop containing nucleotide triphosphate hydrolases"/>
    <property type="match status" value="2"/>
</dbReference>
<evidence type="ECO:0000256" key="7">
    <source>
        <dbReference type="ARBA" id="ARBA00034808"/>
    </source>
</evidence>
<dbReference type="SMART" id="SM00490">
    <property type="entry name" value="HELICc"/>
    <property type="match status" value="1"/>
</dbReference>
<dbReference type="PROSITE" id="PS51192">
    <property type="entry name" value="HELICASE_ATP_BIND_1"/>
    <property type="match status" value="1"/>
</dbReference>
<feature type="domain" description="Helicase C-terminal" evidence="9">
    <location>
        <begin position="522"/>
        <end position="673"/>
    </location>
</feature>
<keyword evidence="10" id="KW-0347">Helicase</keyword>
<dbReference type="InterPro" id="IPR001650">
    <property type="entry name" value="Helicase_C-like"/>
</dbReference>
<dbReference type="RefSeq" id="WP_277712284.1">
    <property type="nucleotide sequence ID" value="NZ_JACAGK010000018.1"/>
</dbReference>
<dbReference type="Pfam" id="PF00270">
    <property type="entry name" value="DEAD"/>
    <property type="match status" value="1"/>
</dbReference>
<dbReference type="PROSITE" id="PS51194">
    <property type="entry name" value="HELICASE_CTER"/>
    <property type="match status" value="1"/>
</dbReference>
<reference evidence="10" key="2">
    <citation type="journal article" date="2022" name="Sci. Total Environ.">
        <title>Prevalence, transmission, and molecular epidemiology of tet(X)-positive bacteria among humans, animals, and environmental niches in China: An epidemiological, and genomic-based study.</title>
        <authorList>
            <person name="Dong N."/>
            <person name="Zeng Y."/>
            <person name="Cai C."/>
            <person name="Sun C."/>
            <person name="Lu J."/>
            <person name="Liu C."/>
            <person name="Zhou H."/>
            <person name="Sun Q."/>
            <person name="Shu L."/>
            <person name="Wang H."/>
            <person name="Wang Y."/>
            <person name="Wang S."/>
            <person name="Wu C."/>
            <person name="Chan E.W."/>
            <person name="Chen G."/>
            <person name="Shen Z."/>
            <person name="Chen S."/>
            <person name="Zhang R."/>
        </authorList>
    </citation>
    <scope>NUCLEOTIDE SEQUENCE</scope>
    <source>
        <strain evidence="10">R1692</strain>
    </source>
</reference>
<dbReference type="PANTHER" id="PTHR13710">
    <property type="entry name" value="DNA HELICASE RECQ FAMILY MEMBER"/>
    <property type="match status" value="1"/>
</dbReference>
<keyword evidence="5" id="KW-0413">Isomerase</keyword>
<feature type="domain" description="Helicase ATP-binding" evidence="8">
    <location>
        <begin position="308"/>
        <end position="486"/>
    </location>
</feature>
<dbReference type="EC" id="5.6.2.4" evidence="7"/>
<dbReference type="InterPro" id="IPR014001">
    <property type="entry name" value="Helicase_ATP-bd"/>
</dbReference>
<keyword evidence="4" id="KW-0238">DNA-binding</keyword>
<dbReference type="SUPFAM" id="SSF52540">
    <property type="entry name" value="P-loop containing nucleoside triphosphate hydrolases"/>
    <property type="match status" value="1"/>
</dbReference>
<comment type="catalytic activity">
    <reaction evidence="6">
        <text>Couples ATP hydrolysis with the unwinding of duplex DNA by translocating in the 3'-5' direction.</text>
        <dbReference type="EC" id="5.6.2.4"/>
    </reaction>
</comment>
<dbReference type="EMBL" id="JACAGK010000018">
    <property type="protein sequence ID" value="MDM1048164.1"/>
    <property type="molecule type" value="Genomic_DNA"/>
</dbReference>
<keyword evidence="10" id="KW-0378">Hydrolase</keyword>